<dbReference type="KEGG" id="cma:Cmaq_1514"/>
<dbReference type="AlphaFoldDB" id="A8M9B9"/>
<proteinExistence type="predicted"/>
<evidence type="ECO:0000256" key="1">
    <source>
        <dbReference type="ARBA" id="ARBA00023118"/>
    </source>
</evidence>
<evidence type="ECO:0000259" key="2">
    <source>
        <dbReference type="Pfam" id="PF03787"/>
    </source>
</evidence>
<dbReference type="EMBL" id="CP000852">
    <property type="protein sequence ID" value="ABW02338.1"/>
    <property type="molecule type" value="Genomic_DNA"/>
</dbReference>
<dbReference type="HOGENOM" id="CLU_053305_3_0_2"/>
<evidence type="ECO:0000313" key="3">
    <source>
        <dbReference type="EMBL" id="ABW02338.1"/>
    </source>
</evidence>
<keyword evidence="4" id="KW-1185">Reference proteome</keyword>
<dbReference type="eggNOG" id="arCOG02661">
    <property type="taxonomic scope" value="Archaea"/>
</dbReference>
<dbReference type="RefSeq" id="WP_012186557.1">
    <property type="nucleotide sequence ID" value="NC_009954.1"/>
</dbReference>
<dbReference type="STRING" id="397948.Cmaq_1514"/>
<dbReference type="PANTHER" id="PTHR39965">
    <property type="entry name" value="CRISPR SYSTEM CMR SUBUNIT CMR6"/>
    <property type="match status" value="1"/>
</dbReference>
<dbReference type="GO" id="GO:0051607">
    <property type="term" value="P:defense response to virus"/>
    <property type="evidence" value="ECO:0007669"/>
    <property type="project" value="UniProtKB-KW"/>
</dbReference>
<dbReference type="OrthoDB" id="86328at2157"/>
<name>A8M9B9_CALMQ</name>
<dbReference type="PANTHER" id="PTHR39965:SF1">
    <property type="entry name" value="CRISPR SYSTEM CMR SUBUNIT CMR6"/>
    <property type="match status" value="1"/>
</dbReference>
<dbReference type="Proteomes" id="UP000001137">
    <property type="component" value="Chromosome"/>
</dbReference>
<keyword evidence="1" id="KW-0051">Antiviral defense</keyword>
<dbReference type="Pfam" id="PF03787">
    <property type="entry name" value="RAMPs"/>
    <property type="match status" value="1"/>
</dbReference>
<sequence>MASVTGGKTALDTGTNVVSYVRREFLNFTKDLMGKAGRGGEREVVGISEFARDAMRSIADAYKCSTIKDLLDKANKYLDEQVNALKDLGYEIVINNIFITLTRLAIGLRNPYFEILEQGISWDPIMNLPYIPASSLKGAMRASAEGTQCSQAFGSMDEASHVIVLDSYPVYCPSGKSLMTLDIINPHYAEPARTIAEPQVKPVPVPFLTVSTGVGFRVIIMAERRRLKYRCRNEPGDYIYLSSDCKGVCTINDLQSIVTKVFSRGIGAKTALGYGILEQQRH</sequence>
<protein>
    <submittedName>
        <fullName evidence="3">CRISPR-associated RAMP protein, Cmr6 family</fullName>
    </submittedName>
</protein>
<dbReference type="GeneID" id="5709363"/>
<dbReference type="InterPro" id="IPR010172">
    <property type="entry name" value="CRISPR-assoc_prot_TM1791"/>
</dbReference>
<organism evidence="3 4">
    <name type="scientific">Caldivirga maquilingensis (strain ATCC 700844 / DSM 13496 / JCM 10307 / IC-167)</name>
    <dbReference type="NCBI Taxonomy" id="397948"/>
    <lineage>
        <taxon>Archaea</taxon>
        <taxon>Thermoproteota</taxon>
        <taxon>Thermoprotei</taxon>
        <taxon>Thermoproteales</taxon>
        <taxon>Thermoproteaceae</taxon>
        <taxon>Caldivirga</taxon>
    </lineage>
</organism>
<dbReference type="InterPro" id="IPR005537">
    <property type="entry name" value="RAMP_III_fam"/>
</dbReference>
<accession>A8M9B9</accession>
<evidence type="ECO:0000313" key="4">
    <source>
        <dbReference type="Proteomes" id="UP000001137"/>
    </source>
</evidence>
<reference evidence="3 4" key="1">
    <citation type="submission" date="2007-10" db="EMBL/GenBank/DDBJ databases">
        <title>Complete sequence of Caldivirga maquilingensis IC-167.</title>
        <authorList>
            <consortium name="US DOE Joint Genome Institute"/>
            <person name="Copeland A."/>
            <person name="Lucas S."/>
            <person name="Lapidus A."/>
            <person name="Barry K."/>
            <person name="Glavina del Rio T."/>
            <person name="Dalin E."/>
            <person name="Tice H."/>
            <person name="Pitluck S."/>
            <person name="Saunders E."/>
            <person name="Brettin T."/>
            <person name="Bruce D."/>
            <person name="Detter J.C."/>
            <person name="Han C."/>
            <person name="Schmutz J."/>
            <person name="Larimer F."/>
            <person name="Land M."/>
            <person name="Hauser L."/>
            <person name="Kyrpides N."/>
            <person name="Ivanova N."/>
            <person name="Biddle J.F."/>
            <person name="Zhang Z."/>
            <person name="Fitz-Gibbon S.T."/>
            <person name="Lowe T.M."/>
            <person name="Saltikov C."/>
            <person name="House C.H."/>
            <person name="Richardson P."/>
        </authorList>
    </citation>
    <scope>NUCLEOTIDE SEQUENCE [LARGE SCALE GENOMIC DNA]</scope>
    <source>
        <strain evidence="4">ATCC 700844 / DSM 13496 / JCM 10307 / IC-167</strain>
    </source>
</reference>
<feature type="domain" description="CRISPR type III-associated protein" evidence="2">
    <location>
        <begin position="101"/>
        <end position="278"/>
    </location>
</feature>
<gene>
    <name evidence="3" type="ordered locus">Cmaq_1514</name>
</gene>
<dbReference type="NCBIfam" id="TIGR01898">
    <property type="entry name" value="cas_TM1791_cmr6"/>
    <property type="match status" value="1"/>
</dbReference>